<feature type="compositionally biased region" description="Basic residues" evidence="1">
    <location>
        <begin position="238"/>
        <end position="251"/>
    </location>
</feature>
<organism evidence="2 3">
    <name type="scientific">Eumeta variegata</name>
    <name type="common">Bagworm moth</name>
    <name type="synonym">Eumeta japonica</name>
    <dbReference type="NCBI Taxonomy" id="151549"/>
    <lineage>
        <taxon>Eukaryota</taxon>
        <taxon>Metazoa</taxon>
        <taxon>Ecdysozoa</taxon>
        <taxon>Arthropoda</taxon>
        <taxon>Hexapoda</taxon>
        <taxon>Insecta</taxon>
        <taxon>Pterygota</taxon>
        <taxon>Neoptera</taxon>
        <taxon>Endopterygota</taxon>
        <taxon>Lepidoptera</taxon>
        <taxon>Glossata</taxon>
        <taxon>Ditrysia</taxon>
        <taxon>Tineoidea</taxon>
        <taxon>Psychidae</taxon>
        <taxon>Oiketicinae</taxon>
        <taxon>Eumeta</taxon>
    </lineage>
</organism>
<sequence>MSESDVEVLLQKDGKMQHKPQKNFDVYGLNAVSVRVAPDSSWFKRFQSAKLLRGARREGLKACRLADAAREPDAYIVFLIEIMRVDLNPRMRVWSRSPQFTPPHAQHNSRIPVFCGGKEMAQFIGSRVRRAAPSPLRRIYNLNAERVLAAVPLERLLLFRYYTLRTRPKTSVMSSFGPGDRTLPTAKHKALHRTRNAGPCTCTRSDSTGAGAGGASVVTSVSAAAGREARRRPCIDRAHRRHGGARPRRPPAPRGPPKGAAFRTKEKKNGMFLF</sequence>
<feature type="region of interest" description="Disordered" evidence="1">
    <location>
        <begin position="222"/>
        <end position="274"/>
    </location>
</feature>
<proteinExistence type="predicted"/>
<keyword evidence="3" id="KW-1185">Reference proteome</keyword>
<reference evidence="2 3" key="1">
    <citation type="journal article" date="2019" name="Commun. Biol.">
        <title>The bagworm genome reveals a unique fibroin gene that provides high tensile strength.</title>
        <authorList>
            <person name="Kono N."/>
            <person name="Nakamura H."/>
            <person name="Ohtoshi R."/>
            <person name="Tomita M."/>
            <person name="Numata K."/>
            <person name="Arakawa K."/>
        </authorList>
    </citation>
    <scope>NUCLEOTIDE SEQUENCE [LARGE SCALE GENOMIC DNA]</scope>
</reference>
<dbReference type="Proteomes" id="UP000299102">
    <property type="component" value="Unassembled WGS sequence"/>
</dbReference>
<name>A0A4C1TZL0_EUMVA</name>
<protein>
    <submittedName>
        <fullName evidence="2">Uncharacterized protein</fullName>
    </submittedName>
</protein>
<comment type="caution">
    <text evidence="2">The sequence shown here is derived from an EMBL/GenBank/DDBJ whole genome shotgun (WGS) entry which is preliminary data.</text>
</comment>
<evidence type="ECO:0000313" key="3">
    <source>
        <dbReference type="Proteomes" id="UP000299102"/>
    </source>
</evidence>
<evidence type="ECO:0000313" key="2">
    <source>
        <dbReference type="EMBL" id="GBP19368.1"/>
    </source>
</evidence>
<dbReference type="AlphaFoldDB" id="A0A4C1TZL0"/>
<accession>A0A4C1TZL0</accession>
<feature type="compositionally biased region" description="Basic and acidic residues" evidence="1">
    <location>
        <begin position="227"/>
        <end position="237"/>
    </location>
</feature>
<gene>
    <name evidence="2" type="ORF">EVAR_12409_1</name>
</gene>
<dbReference type="EMBL" id="BGZK01000107">
    <property type="protein sequence ID" value="GBP19368.1"/>
    <property type="molecule type" value="Genomic_DNA"/>
</dbReference>
<feature type="compositionally biased region" description="Basic and acidic residues" evidence="1">
    <location>
        <begin position="263"/>
        <end position="274"/>
    </location>
</feature>
<evidence type="ECO:0000256" key="1">
    <source>
        <dbReference type="SAM" id="MobiDB-lite"/>
    </source>
</evidence>